<dbReference type="InterPro" id="IPR005103">
    <property type="entry name" value="AA9_LPMO"/>
</dbReference>
<evidence type="ECO:0000313" key="3">
    <source>
        <dbReference type="Proteomes" id="UP000663844"/>
    </source>
</evidence>
<sequence length="126" mass="14178">MDVNDINFRCYSSGRTAPHTYTVEAGSQITFHSNNQLYHIGVANVYMAKAPGKVVDFDGSGNVWFKVFEIPAYPDPAGHQYPTFPSSGSHILYSNYCCNLFQFVRISGDSYNTIAKNAHFRNLYSF</sequence>
<evidence type="ECO:0000259" key="1">
    <source>
        <dbReference type="Pfam" id="PF03443"/>
    </source>
</evidence>
<accession>A0A819Z1X6</accession>
<protein>
    <recommendedName>
        <fullName evidence="1">Auxiliary Activity family 9 catalytic domain-containing protein</fullName>
    </recommendedName>
</protein>
<dbReference type="Proteomes" id="UP000663844">
    <property type="component" value="Unassembled WGS sequence"/>
</dbReference>
<evidence type="ECO:0000313" key="2">
    <source>
        <dbReference type="EMBL" id="CAF4163157.1"/>
    </source>
</evidence>
<dbReference type="Gene3D" id="2.70.50.70">
    <property type="match status" value="1"/>
</dbReference>
<dbReference type="Pfam" id="PF03443">
    <property type="entry name" value="AA9"/>
    <property type="match status" value="1"/>
</dbReference>
<gene>
    <name evidence="2" type="ORF">OXD698_LOCUS38727</name>
</gene>
<comment type="caution">
    <text evidence="2">The sequence shown here is derived from an EMBL/GenBank/DDBJ whole genome shotgun (WGS) entry which is preliminary data.</text>
</comment>
<feature type="domain" description="Auxiliary Activity family 9 catalytic" evidence="1">
    <location>
        <begin position="2"/>
        <end position="70"/>
    </location>
</feature>
<dbReference type="AlphaFoldDB" id="A0A819Z1X6"/>
<reference evidence="2" key="1">
    <citation type="submission" date="2021-02" db="EMBL/GenBank/DDBJ databases">
        <authorList>
            <person name="Nowell W R."/>
        </authorList>
    </citation>
    <scope>NUCLEOTIDE SEQUENCE</scope>
</reference>
<name>A0A819Z1X6_9BILA</name>
<organism evidence="2 3">
    <name type="scientific">Adineta steineri</name>
    <dbReference type="NCBI Taxonomy" id="433720"/>
    <lineage>
        <taxon>Eukaryota</taxon>
        <taxon>Metazoa</taxon>
        <taxon>Spiralia</taxon>
        <taxon>Gnathifera</taxon>
        <taxon>Rotifera</taxon>
        <taxon>Eurotatoria</taxon>
        <taxon>Bdelloidea</taxon>
        <taxon>Adinetida</taxon>
        <taxon>Adinetidae</taxon>
        <taxon>Adineta</taxon>
    </lineage>
</organism>
<proteinExistence type="predicted"/>
<dbReference type="EMBL" id="CAJOAZ010007462">
    <property type="protein sequence ID" value="CAF4163157.1"/>
    <property type="molecule type" value="Genomic_DNA"/>
</dbReference>